<gene>
    <name evidence="1" type="ordered locus">Mpe_B0647</name>
</gene>
<evidence type="ECO:0000313" key="2">
    <source>
        <dbReference type="Proteomes" id="UP000000366"/>
    </source>
</evidence>
<reference evidence="1 2" key="1">
    <citation type="journal article" date="2007" name="J. Bacteriol.">
        <title>Whole-genome analysis of the methyl tert-butyl ether-degrading beta-proteobacterium Methylibium petroleiphilum PM1.</title>
        <authorList>
            <person name="Kane S.R."/>
            <person name="Chakicherla A.Y."/>
            <person name="Chain P.S.G."/>
            <person name="Schmidt R."/>
            <person name="Shin M.W."/>
            <person name="Legler T.C."/>
            <person name="Scow K.M."/>
            <person name="Larimer F.W."/>
            <person name="Lucas S.M."/>
            <person name="Richardson P.M."/>
            <person name="Hristova K.R."/>
        </authorList>
    </citation>
    <scope>NUCLEOTIDE SEQUENCE [LARGE SCALE GENOMIC DNA]</scope>
    <source>
        <strain evidence="2">ATCC BAA-1232 / LMG 22953 / PM1</strain>
        <plasmid evidence="1 2">RPME01</plasmid>
    </source>
</reference>
<dbReference type="KEGG" id="mpt:Mpe_B0647"/>
<accession>A2SPC2</accession>
<evidence type="ECO:0000313" key="1">
    <source>
        <dbReference type="EMBL" id="ABM97411.1"/>
    </source>
</evidence>
<organism evidence="1 2">
    <name type="scientific">Methylibium petroleiphilum (strain ATCC BAA-1232 / LMG 22953 / PM1)</name>
    <dbReference type="NCBI Taxonomy" id="420662"/>
    <lineage>
        <taxon>Bacteria</taxon>
        <taxon>Pseudomonadati</taxon>
        <taxon>Pseudomonadota</taxon>
        <taxon>Betaproteobacteria</taxon>
        <taxon>Burkholderiales</taxon>
        <taxon>Sphaerotilaceae</taxon>
        <taxon>Methylibium</taxon>
    </lineage>
</organism>
<sequence length="151" mass="16623">MRAQRVRRRRRGAACSAGAAVLSWVLTWRRMRYSVSRAVNSLDRGEGARSRAISMTSCPLAAVAEDLTRRKGFTPASRKAKNAPALPPNTREWVAGEQQSVLQRPAVLDMLHGKVIEPPPELVTRLGHSRAPLRQLRAAWPAMSAAFPTSC</sequence>
<proteinExistence type="predicted"/>
<name>A2SPC2_METPP</name>
<dbReference type="AlphaFoldDB" id="A2SPC2"/>
<geneLocation type="plasmid" evidence="1 2">
    <name>RPME01</name>
</geneLocation>
<dbReference type="EMBL" id="CP000556">
    <property type="protein sequence ID" value="ABM97411.1"/>
    <property type="molecule type" value="Genomic_DNA"/>
</dbReference>
<dbReference type="HOGENOM" id="CLU_1729263_0_0_4"/>
<protein>
    <submittedName>
        <fullName evidence="1">Uncharacterized protein</fullName>
    </submittedName>
</protein>
<keyword evidence="2" id="KW-1185">Reference proteome</keyword>
<keyword evidence="1" id="KW-0614">Plasmid</keyword>
<dbReference type="Proteomes" id="UP000000366">
    <property type="component" value="Plasmid RPME01"/>
</dbReference>